<comment type="caution">
    <text evidence="2">The sequence shown here is derived from an EMBL/GenBank/DDBJ whole genome shotgun (WGS) entry which is preliminary data.</text>
</comment>
<keyword evidence="2" id="KW-0449">Lipoprotein</keyword>
<proteinExistence type="predicted"/>
<dbReference type="PROSITE" id="PS51257">
    <property type="entry name" value="PROKAR_LIPOPROTEIN"/>
    <property type="match status" value="1"/>
</dbReference>
<reference evidence="3" key="1">
    <citation type="journal article" date="2019" name="Int. J. Syst. Evol. Microbiol.">
        <title>The Global Catalogue of Microorganisms (GCM) 10K type strain sequencing project: providing services to taxonomists for standard genome sequencing and annotation.</title>
        <authorList>
            <consortium name="The Broad Institute Genomics Platform"/>
            <consortium name="The Broad Institute Genome Sequencing Center for Infectious Disease"/>
            <person name="Wu L."/>
            <person name="Ma J."/>
        </authorList>
    </citation>
    <scope>NUCLEOTIDE SEQUENCE [LARGE SCALE GENOMIC DNA]</scope>
    <source>
        <strain evidence="3">CCUG 42001</strain>
    </source>
</reference>
<name>A0ABW1WA60_9BACL</name>
<evidence type="ECO:0000313" key="3">
    <source>
        <dbReference type="Proteomes" id="UP001596267"/>
    </source>
</evidence>
<organism evidence="2 3">
    <name type="scientific">Sporolactobacillus kofuensis</name>
    <dbReference type="NCBI Taxonomy" id="269672"/>
    <lineage>
        <taxon>Bacteria</taxon>
        <taxon>Bacillati</taxon>
        <taxon>Bacillota</taxon>
        <taxon>Bacilli</taxon>
        <taxon>Bacillales</taxon>
        <taxon>Sporolactobacillaceae</taxon>
        <taxon>Sporolactobacillus</taxon>
    </lineage>
</organism>
<dbReference type="InterPro" id="IPR019076">
    <property type="entry name" value="Spore_lipoprot_YhcN/YlaJ-like"/>
</dbReference>
<keyword evidence="3" id="KW-1185">Reference proteome</keyword>
<keyword evidence="1" id="KW-0732">Signal</keyword>
<dbReference type="Proteomes" id="UP001596267">
    <property type="component" value="Unassembled WGS sequence"/>
</dbReference>
<evidence type="ECO:0000256" key="1">
    <source>
        <dbReference type="SAM" id="SignalP"/>
    </source>
</evidence>
<feature type="chain" id="PRO_5046242876" evidence="1">
    <location>
        <begin position="27"/>
        <end position="206"/>
    </location>
</feature>
<feature type="signal peptide" evidence="1">
    <location>
        <begin position="1"/>
        <end position="26"/>
    </location>
</feature>
<evidence type="ECO:0000313" key="2">
    <source>
        <dbReference type="EMBL" id="MFC6385089.1"/>
    </source>
</evidence>
<accession>A0ABW1WA60</accession>
<protein>
    <submittedName>
        <fullName evidence="2">YhcN/YlaJ family sporulation lipoprotein</fullName>
    </submittedName>
</protein>
<sequence>MKKAFMKLGTVLTLSAFLAGCQADNAAYNRPGTPRDVNYRTGYNNPNGTGYNNPNGMGYNNPNANGVPPTSPDYTNFNGNGNQINRVSYTDQKRLAKRIADRANSVKGIKEAHVIVTGNNVAIGAIPEKGQNNYANLRKKVRLAVLPLAGDREVLVSTDKRYVKRITATEANFNAGKATREVRSDIVGIMDDLSKAIKRPFQNNTK</sequence>
<dbReference type="Pfam" id="PF09580">
    <property type="entry name" value="Spore_YhcN_YlaJ"/>
    <property type="match status" value="1"/>
</dbReference>
<dbReference type="EMBL" id="JBHSTQ010000001">
    <property type="protein sequence ID" value="MFC6385089.1"/>
    <property type="molecule type" value="Genomic_DNA"/>
</dbReference>
<gene>
    <name evidence="2" type="ORF">ACFP7A_00615</name>
</gene>
<dbReference type="RefSeq" id="WP_253053772.1">
    <property type="nucleotide sequence ID" value="NZ_JAMXWN010000005.1"/>
</dbReference>